<feature type="region of interest" description="Disordered" evidence="4">
    <location>
        <begin position="136"/>
        <end position="165"/>
    </location>
</feature>
<dbReference type="InterPro" id="IPR006127">
    <property type="entry name" value="ZnuA-like"/>
</dbReference>
<dbReference type="Pfam" id="PF01297">
    <property type="entry name" value="ZnuA"/>
    <property type="match status" value="1"/>
</dbReference>
<feature type="compositionally biased region" description="Basic and acidic residues" evidence="4">
    <location>
        <begin position="136"/>
        <end position="162"/>
    </location>
</feature>
<sequence length="331" mass="35009">MIIMSFSRSHTVFAVTAAAALALSACSSSASSPSSSASGSQASASPMKVMASFYPLQYLTQKIGGDLVDVESLTPPGAEPHDLELSNQKVQQLSQAGAVVYLKGFQSAVDKAVELNAPKTVIDVSGSVDLVDAEKHESELDVADDGEKTEEAHEHEHDHGSTDPHFWLDPTRMASAATQIGDALAQADPANAETYKKNAATTKSQMEALSKKLVDGTAKCQHKEFVTSHEAFGYLADRTGLTQLGLSGLDPDSTPSPARLKQISDAVKAKGITTIFTEELLSPKVAETLAKDLGITTAVLDPIESQADDSKDYEAVMNENLEALQKALSCE</sequence>
<accession>A0A6N2SSV3</accession>
<dbReference type="GO" id="GO:0030001">
    <property type="term" value="P:metal ion transport"/>
    <property type="evidence" value="ECO:0007669"/>
    <property type="project" value="InterPro"/>
</dbReference>
<evidence type="ECO:0000256" key="5">
    <source>
        <dbReference type="SAM" id="SignalP"/>
    </source>
</evidence>
<comment type="similarity">
    <text evidence="1">Belongs to the bacterial solute-binding protein 9 family.</text>
</comment>
<proteinExistence type="inferred from homology"/>
<evidence type="ECO:0000256" key="2">
    <source>
        <dbReference type="ARBA" id="ARBA00022448"/>
    </source>
</evidence>
<dbReference type="SUPFAM" id="SSF53807">
    <property type="entry name" value="Helical backbone' metal receptor"/>
    <property type="match status" value="1"/>
</dbReference>
<evidence type="ECO:0000256" key="4">
    <source>
        <dbReference type="SAM" id="MobiDB-lite"/>
    </source>
</evidence>
<reference evidence="6" key="1">
    <citation type="submission" date="2019-11" db="EMBL/GenBank/DDBJ databases">
        <authorList>
            <person name="Feng L."/>
        </authorList>
    </citation>
    <scope>NUCLEOTIDE SEQUENCE</scope>
    <source>
        <strain evidence="6">AodontolyticusLFYP35</strain>
    </source>
</reference>
<organism evidence="6">
    <name type="scientific">Schaalia odontolytica</name>
    <dbReference type="NCBI Taxonomy" id="1660"/>
    <lineage>
        <taxon>Bacteria</taxon>
        <taxon>Bacillati</taxon>
        <taxon>Actinomycetota</taxon>
        <taxon>Actinomycetes</taxon>
        <taxon>Actinomycetales</taxon>
        <taxon>Actinomycetaceae</taxon>
        <taxon>Schaalia</taxon>
    </lineage>
</organism>
<feature type="chain" id="PRO_5038426877" evidence="5">
    <location>
        <begin position="31"/>
        <end position="331"/>
    </location>
</feature>
<feature type="signal peptide" evidence="5">
    <location>
        <begin position="1"/>
        <end position="30"/>
    </location>
</feature>
<keyword evidence="2" id="KW-0813">Transport</keyword>
<dbReference type="Gene3D" id="3.40.50.1980">
    <property type="entry name" value="Nitrogenase molybdenum iron protein domain"/>
    <property type="match status" value="2"/>
</dbReference>
<dbReference type="AlphaFoldDB" id="A0A6N2SSV3"/>
<keyword evidence="3 5" id="KW-0732">Signal</keyword>
<dbReference type="GO" id="GO:0046872">
    <property type="term" value="F:metal ion binding"/>
    <property type="evidence" value="ECO:0007669"/>
    <property type="project" value="InterPro"/>
</dbReference>
<gene>
    <name evidence="6" type="primary">znuA</name>
    <name evidence="6" type="ORF">AOLFYP35_00938</name>
</gene>
<dbReference type="EMBL" id="CACRSM010000002">
    <property type="protein sequence ID" value="VYS94595.1"/>
    <property type="molecule type" value="Genomic_DNA"/>
</dbReference>
<dbReference type="InterPro" id="IPR050492">
    <property type="entry name" value="Bact_metal-bind_prot9"/>
</dbReference>
<name>A0A6N2SSV3_9ACTO</name>
<protein>
    <submittedName>
        <fullName evidence="6">High-affinity zinc uptake system binding-protein ZnuA</fullName>
    </submittedName>
</protein>
<dbReference type="PANTHER" id="PTHR42953:SF3">
    <property type="entry name" value="HIGH-AFFINITY ZINC UPTAKE SYSTEM PROTEIN ZNUA"/>
    <property type="match status" value="1"/>
</dbReference>
<dbReference type="PANTHER" id="PTHR42953">
    <property type="entry name" value="HIGH-AFFINITY ZINC UPTAKE SYSTEM PROTEIN ZNUA-RELATED"/>
    <property type="match status" value="1"/>
</dbReference>
<evidence type="ECO:0000256" key="1">
    <source>
        <dbReference type="ARBA" id="ARBA00011028"/>
    </source>
</evidence>
<evidence type="ECO:0000313" key="6">
    <source>
        <dbReference type="EMBL" id="VYS94595.1"/>
    </source>
</evidence>
<evidence type="ECO:0000256" key="3">
    <source>
        <dbReference type="ARBA" id="ARBA00022729"/>
    </source>
</evidence>